<comment type="caution">
    <text evidence="1">The sequence shown here is derived from an EMBL/GenBank/DDBJ whole genome shotgun (WGS) entry which is preliminary data.</text>
</comment>
<organism evidence="1 2">
    <name type="scientific">Winogradskyella marina</name>
    <dbReference type="NCBI Taxonomy" id="2785530"/>
    <lineage>
        <taxon>Bacteria</taxon>
        <taxon>Pseudomonadati</taxon>
        <taxon>Bacteroidota</taxon>
        <taxon>Flavobacteriia</taxon>
        <taxon>Flavobacteriales</taxon>
        <taxon>Flavobacteriaceae</taxon>
        <taxon>Winogradskyella</taxon>
    </lineage>
</organism>
<proteinExistence type="predicted"/>
<evidence type="ECO:0000313" key="1">
    <source>
        <dbReference type="EMBL" id="MBF8151600.1"/>
    </source>
</evidence>
<name>A0ABS0EMA4_9FLAO</name>
<dbReference type="Proteomes" id="UP000611215">
    <property type="component" value="Unassembled WGS sequence"/>
</dbReference>
<dbReference type="PROSITE" id="PS51257">
    <property type="entry name" value="PROKAR_LIPOPROTEIN"/>
    <property type="match status" value="1"/>
</dbReference>
<protein>
    <submittedName>
        <fullName evidence="1">Uncharacterized protein</fullName>
    </submittedName>
</protein>
<keyword evidence="2" id="KW-1185">Reference proteome</keyword>
<reference evidence="1 2" key="1">
    <citation type="submission" date="2020-11" db="EMBL/GenBank/DDBJ databases">
        <title>Winogradskyella marina sp. nov., isolated from marine sediment.</title>
        <authorList>
            <person name="Bo J."/>
            <person name="Wang S."/>
            <person name="Song X."/>
            <person name="Du Z."/>
        </authorList>
    </citation>
    <scope>NUCLEOTIDE SEQUENCE [LARGE SCALE GENOMIC DNA]</scope>
    <source>
        <strain evidence="1 2">F6397</strain>
    </source>
</reference>
<evidence type="ECO:0000313" key="2">
    <source>
        <dbReference type="Proteomes" id="UP000611215"/>
    </source>
</evidence>
<gene>
    <name evidence="1" type="ORF">ITJ86_16990</name>
</gene>
<dbReference type="RefSeq" id="WP_195872850.1">
    <property type="nucleotide sequence ID" value="NZ_JADOET010000031.1"/>
</dbReference>
<sequence>MKHRKYIIILTILSGLFGCNNPKKDFVFDEFKTQIENKGMKIDSIDETELIYISKGEVTLEVSLDNVRRNYERDKDKTHISDLVKTLVDYSIDIPANWNDAKENIFISLYPNDFDFKDFVNFKVTDQINKIYLHSENDRFTWIAEADLEKWNITDSDLENQAQKNANRILAESQIKFDTIENRKLGMLESEYTNLKSALLLAPSMKEKVKTDFSYPFYAVIPVRDFCYIFSEKDFEFFSQRIGPVVVDEFKQSGYPITTEILKFSDDGIKTVGMYKVTE</sequence>
<accession>A0ABS0EMA4</accession>
<dbReference type="EMBL" id="JADOET010000031">
    <property type="protein sequence ID" value="MBF8151600.1"/>
    <property type="molecule type" value="Genomic_DNA"/>
</dbReference>